<dbReference type="EMBL" id="CAJNOE010001617">
    <property type="protein sequence ID" value="CAF1438072.1"/>
    <property type="molecule type" value="Genomic_DNA"/>
</dbReference>
<dbReference type="AlphaFoldDB" id="A0A815NRH4"/>
<feature type="non-terminal residue" evidence="1">
    <location>
        <position position="1"/>
    </location>
</feature>
<reference evidence="1" key="1">
    <citation type="submission" date="2021-02" db="EMBL/GenBank/DDBJ databases">
        <authorList>
            <person name="Nowell W R."/>
        </authorList>
    </citation>
    <scope>NUCLEOTIDE SEQUENCE</scope>
</reference>
<name>A0A815NRH4_9BILA</name>
<gene>
    <name evidence="1" type="ORF">IZO911_LOCUS41637</name>
</gene>
<evidence type="ECO:0000313" key="1">
    <source>
        <dbReference type="EMBL" id="CAF1438072.1"/>
    </source>
</evidence>
<comment type="caution">
    <text evidence="1">The sequence shown here is derived from an EMBL/GenBank/DDBJ whole genome shotgun (WGS) entry which is preliminary data.</text>
</comment>
<accession>A0A815NRH4</accession>
<evidence type="ECO:0000313" key="2">
    <source>
        <dbReference type="Proteomes" id="UP000663860"/>
    </source>
</evidence>
<proteinExistence type="predicted"/>
<dbReference type="Proteomes" id="UP000663860">
    <property type="component" value="Unassembled WGS sequence"/>
</dbReference>
<protein>
    <submittedName>
        <fullName evidence="1">Uncharacterized protein</fullName>
    </submittedName>
</protein>
<organism evidence="1 2">
    <name type="scientific">Adineta steineri</name>
    <dbReference type="NCBI Taxonomy" id="433720"/>
    <lineage>
        <taxon>Eukaryota</taxon>
        <taxon>Metazoa</taxon>
        <taxon>Spiralia</taxon>
        <taxon>Gnathifera</taxon>
        <taxon>Rotifera</taxon>
        <taxon>Eurotatoria</taxon>
        <taxon>Bdelloidea</taxon>
        <taxon>Adinetida</taxon>
        <taxon>Adinetidae</taxon>
        <taxon>Adineta</taxon>
    </lineage>
</organism>
<sequence>SILYNRLTGSNDFTIHHLPRRQPQILLIIQNTD</sequence>